<dbReference type="Gene3D" id="6.10.140.1060">
    <property type="match status" value="1"/>
</dbReference>
<evidence type="ECO:0000259" key="18">
    <source>
        <dbReference type="Pfam" id="PF08393"/>
    </source>
</evidence>
<evidence type="ECO:0000256" key="11">
    <source>
        <dbReference type="ARBA" id="ARBA00023175"/>
    </source>
</evidence>
<dbReference type="Pfam" id="PF17852">
    <property type="entry name" value="Dynein_AAA_lid"/>
    <property type="match status" value="1"/>
</dbReference>
<dbReference type="Pfam" id="PF18198">
    <property type="entry name" value="AAA_lid_11"/>
    <property type="match status" value="1"/>
</dbReference>
<feature type="compositionally biased region" description="Basic and acidic residues" evidence="15">
    <location>
        <begin position="307"/>
        <end position="317"/>
    </location>
</feature>
<accession>Q7PUK6</accession>
<dbReference type="PANTHER" id="PTHR22878:SF63">
    <property type="entry name" value="DYNEIN AXONEMAL HEAVY CHAIN 10"/>
    <property type="match status" value="1"/>
</dbReference>
<evidence type="ECO:0000256" key="15">
    <source>
        <dbReference type="SAM" id="MobiDB-lite"/>
    </source>
</evidence>
<dbReference type="FunFam" id="1.10.8.710:FF:000001">
    <property type="entry name" value="Dynein axonemal heavy chain 2"/>
    <property type="match status" value="1"/>
</dbReference>
<reference evidence="27" key="2">
    <citation type="submission" date="2002-03" db="EMBL/GenBank/DDBJ databases">
        <authorList>
            <consortium name="The Anopheles Genome Sequencing Consortium"/>
        </authorList>
    </citation>
    <scope>NUCLEOTIDE SEQUENCE</scope>
    <source>
        <strain evidence="27">PEST</strain>
    </source>
</reference>
<dbReference type="InterPro" id="IPR041589">
    <property type="entry name" value="DNAH3_AAA_lid_1"/>
</dbReference>
<feature type="domain" description="Dynein heavy chain tail" evidence="17">
    <location>
        <begin position="994"/>
        <end position="1092"/>
    </location>
</feature>
<dbReference type="InterPro" id="IPR035699">
    <property type="entry name" value="AAA_6"/>
</dbReference>
<reference evidence="27" key="3">
    <citation type="journal article" date="2004" name="Trends Parasitol.">
        <title>The Anopheles gambiae genome: an update.</title>
        <authorList>
            <person name="Mongin E."/>
            <person name="Louis C."/>
            <person name="Holt R.A."/>
            <person name="Birney E."/>
            <person name="Collins F.H."/>
        </authorList>
    </citation>
    <scope>NUCLEOTIDE SEQUENCE</scope>
    <source>
        <strain evidence="27">PEST</strain>
    </source>
</reference>
<evidence type="ECO:0000259" key="25">
    <source>
        <dbReference type="Pfam" id="PF18198"/>
    </source>
</evidence>
<evidence type="ECO:0000256" key="9">
    <source>
        <dbReference type="ARBA" id="ARBA00023054"/>
    </source>
</evidence>
<proteinExistence type="inferred from homology"/>
<dbReference type="Pfam" id="PF12774">
    <property type="entry name" value="AAA_6"/>
    <property type="match status" value="1"/>
</dbReference>
<dbReference type="InterPro" id="IPR042228">
    <property type="entry name" value="Dynein_linker_3"/>
</dbReference>
<dbReference type="Pfam" id="PF12777">
    <property type="entry name" value="MT"/>
    <property type="match status" value="1"/>
</dbReference>
<evidence type="ECO:0000256" key="3">
    <source>
        <dbReference type="ARBA" id="ARBA00022490"/>
    </source>
</evidence>
<dbReference type="InterPro" id="IPR042219">
    <property type="entry name" value="AAA_lid_11_sf"/>
</dbReference>
<gene>
    <name evidence="27" type="ORF">AgaP_AGAP001660</name>
</gene>
<dbReference type="Pfam" id="PF12781">
    <property type="entry name" value="AAA_9"/>
    <property type="match status" value="1"/>
</dbReference>
<evidence type="ECO:0000256" key="5">
    <source>
        <dbReference type="ARBA" id="ARBA00022737"/>
    </source>
</evidence>
<dbReference type="GO" id="GO:0005858">
    <property type="term" value="C:axonemal dynein complex"/>
    <property type="evidence" value="ECO:0007669"/>
    <property type="project" value="UniProtKB-ARBA"/>
</dbReference>
<evidence type="ECO:0000259" key="26">
    <source>
        <dbReference type="Pfam" id="PF18199"/>
    </source>
</evidence>
<reference evidence="27" key="1">
    <citation type="journal article" date="2002" name="Science">
        <title>The genome sequence of the malaria mosquito Anopheles gambiae.</title>
        <authorList>
            <person name="Holt R.A."/>
            <person name="Subramanian G.M."/>
            <person name="Halpern A."/>
            <person name="Sutton G.G."/>
            <person name="Charlab R."/>
            <person name="Nusskern D.R."/>
            <person name="Wincker P."/>
            <person name="Clark A.G."/>
            <person name="Ribeiro J.M."/>
            <person name="Wides R."/>
            <person name="Salzberg S.L."/>
            <person name="Loftus B."/>
            <person name="Yandell M."/>
            <person name="Majoros W.H."/>
            <person name="Rusch D.B."/>
            <person name="Lai Z."/>
            <person name="Kraft C.L."/>
            <person name="Abril J.F."/>
            <person name="Anthouard V."/>
            <person name="Arensburger P."/>
            <person name="Atkinson P.W."/>
            <person name="Baden H."/>
            <person name="de Berardinis V."/>
            <person name="Baldwin D."/>
            <person name="Benes V."/>
            <person name="Biedler J."/>
            <person name="Blass C."/>
            <person name="Bolanos R."/>
            <person name="Boscus D."/>
            <person name="Barnstead M."/>
            <person name="Cai S."/>
            <person name="Center A."/>
            <person name="Chaturverdi K."/>
            <person name="Christophides G.K."/>
            <person name="Chrystal M.A."/>
            <person name="Clamp M."/>
            <person name="Cravchik A."/>
            <person name="Curwen V."/>
            <person name="Dana A."/>
            <person name="Delcher A."/>
            <person name="Dew I."/>
            <person name="Evans C.A."/>
            <person name="Flanigan M."/>
            <person name="Grundschober-Freimoser A."/>
            <person name="Friedli L."/>
            <person name="Gu Z."/>
            <person name="Guan P."/>
            <person name="Guigo R."/>
            <person name="Hillenmeyer M.E."/>
            <person name="Hladun S.L."/>
            <person name="Hogan J.R."/>
            <person name="Hong Y.S."/>
            <person name="Hoover J."/>
            <person name="Jaillon O."/>
            <person name="Ke Z."/>
            <person name="Kodira C."/>
            <person name="Kokoza E."/>
            <person name="Koutsos A."/>
            <person name="Letunic I."/>
            <person name="Levitsky A."/>
            <person name="Liang Y."/>
            <person name="Lin J.J."/>
            <person name="Lobo N.F."/>
            <person name="Lopez J.R."/>
            <person name="Malek J.A."/>
            <person name="McIntosh T.C."/>
            <person name="Meister S."/>
            <person name="Miller J."/>
            <person name="Mobarry C."/>
            <person name="Mongin E."/>
            <person name="Murphy S.D."/>
            <person name="O'Brochta D.A."/>
            <person name="Pfannkoch C."/>
            <person name="Qi R."/>
            <person name="Regier M.A."/>
            <person name="Remington K."/>
            <person name="Shao H."/>
            <person name="Sharakhova M.V."/>
            <person name="Sitter C.D."/>
            <person name="Shetty J."/>
            <person name="Smith T.J."/>
            <person name="Strong R."/>
            <person name="Sun J."/>
            <person name="Thomasova D."/>
            <person name="Ton L.Q."/>
            <person name="Topalis P."/>
            <person name="Tu Z."/>
            <person name="Unger M.F."/>
            <person name="Walenz B."/>
            <person name="Wang A."/>
            <person name="Wang J."/>
            <person name="Wang M."/>
            <person name="Wang X."/>
            <person name="Woodford K.J."/>
            <person name="Wortman J.R."/>
            <person name="Wu M."/>
            <person name="Yao A."/>
            <person name="Zdobnov E.M."/>
            <person name="Zhang H."/>
            <person name="Zhao Q."/>
            <person name="Zhao S."/>
            <person name="Zhu S.C."/>
            <person name="Zhimulev I."/>
            <person name="Coluzzi M."/>
            <person name="della Torre A."/>
            <person name="Roth C.W."/>
            <person name="Louis C."/>
            <person name="Kalush F."/>
            <person name="Mural R.J."/>
            <person name="Myers E.W."/>
            <person name="Adams M.D."/>
            <person name="Smith H.O."/>
            <person name="Broder S."/>
            <person name="Gardner M.J."/>
            <person name="Fraser C.M."/>
            <person name="Birney E."/>
            <person name="Bork P."/>
            <person name="Brey P.T."/>
            <person name="Venter J.C."/>
            <person name="Weissenbach J."/>
            <person name="Kafatos F.C."/>
            <person name="Collins F.H."/>
            <person name="Hoffman S.L."/>
        </authorList>
    </citation>
    <scope>NUCLEOTIDE SEQUENCE [LARGE SCALE GENOMIC DNA]</scope>
    <source>
        <strain evidence="27">PEST</strain>
    </source>
</reference>
<keyword evidence="7" id="KW-0067">ATP-binding</keyword>
<dbReference type="Gene3D" id="1.10.8.1220">
    <property type="match status" value="1"/>
</dbReference>
<dbReference type="InterPro" id="IPR041466">
    <property type="entry name" value="Dynein_AAA5_ext"/>
</dbReference>
<feature type="compositionally biased region" description="Polar residues" evidence="15">
    <location>
        <begin position="256"/>
        <end position="286"/>
    </location>
</feature>
<dbReference type="GO" id="GO:0031514">
    <property type="term" value="C:motile cilium"/>
    <property type="evidence" value="ECO:0007669"/>
    <property type="project" value="UniProtKB-ARBA"/>
</dbReference>
<evidence type="ECO:0000256" key="14">
    <source>
        <dbReference type="SAM" id="Coils"/>
    </source>
</evidence>
<evidence type="ECO:0000256" key="2">
    <source>
        <dbReference type="ARBA" id="ARBA00008887"/>
    </source>
</evidence>
<evidence type="ECO:0000259" key="22">
    <source>
        <dbReference type="Pfam" id="PF12781"/>
    </source>
</evidence>
<dbReference type="FunFam" id="3.40.50.300:FF:002141">
    <property type="entry name" value="Dynein heavy chain"/>
    <property type="match status" value="1"/>
</dbReference>
<keyword evidence="8" id="KW-0243">Dynein</keyword>
<feature type="region of interest" description="Disordered" evidence="15">
    <location>
        <begin position="185"/>
        <end position="224"/>
    </location>
</feature>
<dbReference type="VEuPathDB" id="VectorBase:AGAP001660"/>
<evidence type="ECO:0000256" key="8">
    <source>
        <dbReference type="ARBA" id="ARBA00023017"/>
    </source>
</evidence>
<dbReference type="EMBL" id="AAAB01008987">
    <property type="protein sequence ID" value="EAA01367.6"/>
    <property type="molecule type" value="Genomic_DNA"/>
</dbReference>
<dbReference type="Gene3D" id="1.20.920.20">
    <property type="match status" value="1"/>
</dbReference>
<feature type="domain" description="Dynein heavy chain linker" evidence="18">
    <location>
        <begin position="1644"/>
        <end position="2048"/>
    </location>
</feature>
<keyword evidence="13" id="KW-0966">Cell projection</keyword>
<dbReference type="FunFam" id="3.10.490.20:FF:000006">
    <property type="entry name" value="Dynein axonemal heavy chain 10"/>
    <property type="match status" value="1"/>
</dbReference>
<dbReference type="Pfam" id="PF03028">
    <property type="entry name" value="Dynein_heavy"/>
    <property type="match status" value="1"/>
</dbReference>
<evidence type="ECO:0000256" key="4">
    <source>
        <dbReference type="ARBA" id="ARBA00022701"/>
    </source>
</evidence>
<evidence type="ECO:0000259" key="21">
    <source>
        <dbReference type="Pfam" id="PF12780"/>
    </source>
</evidence>
<dbReference type="Pfam" id="PF17857">
    <property type="entry name" value="AAA_lid_1"/>
    <property type="match status" value="1"/>
</dbReference>
<dbReference type="Gene3D" id="1.10.8.710">
    <property type="match status" value="1"/>
</dbReference>
<dbReference type="FunFam" id="3.40.50.300:FF:001855">
    <property type="entry name" value="Dynein axonemal heavy chain 10"/>
    <property type="match status" value="1"/>
</dbReference>
<dbReference type="GO" id="GO:0051959">
    <property type="term" value="F:dynein light intermediate chain binding"/>
    <property type="evidence" value="ECO:0007669"/>
    <property type="project" value="InterPro"/>
</dbReference>
<organism evidence="27">
    <name type="scientific">Anopheles gambiae</name>
    <name type="common">African malaria mosquito</name>
    <dbReference type="NCBI Taxonomy" id="7165"/>
    <lineage>
        <taxon>Eukaryota</taxon>
        <taxon>Metazoa</taxon>
        <taxon>Ecdysozoa</taxon>
        <taxon>Arthropoda</taxon>
        <taxon>Hexapoda</taxon>
        <taxon>Insecta</taxon>
        <taxon>Pterygota</taxon>
        <taxon>Neoptera</taxon>
        <taxon>Endopterygota</taxon>
        <taxon>Diptera</taxon>
        <taxon>Nematocera</taxon>
        <taxon>Culicoidea</taxon>
        <taxon>Culicidae</taxon>
        <taxon>Anophelinae</taxon>
        <taxon>Anopheles</taxon>
    </lineage>
</organism>
<protein>
    <submittedName>
        <fullName evidence="27">AGAP001660-PA</fullName>
    </submittedName>
</protein>
<dbReference type="Gene3D" id="1.10.8.720">
    <property type="entry name" value="Region D6 of dynein motor"/>
    <property type="match status" value="1"/>
</dbReference>
<sequence length="4868" mass="558514">MDFRAIWIRDRLCKILGVFEPRYIDTVLNELYDELVAFLDDAVTDQRDDHKRILFAYRTFYERLIEEKVTAFEPDADHEITGDAGFLGASNDNELVEVTKIVPTSIKTPIVHICFGIIPEEKIDPNVRYVYMVRRLCTPIGTFQNLEDCVAEMPRKVIVGCIRGNLIHNAKEMLERIYRPGVEFQFHEPNTKRPKPEKSVSVEEQDEAATAAGADRSASRTSVGLIDYTRPSDFRMKAMQAKQLSPSAALREESALENSSRQSLADTPSSESNLTQTKASESTTGDSDARALPLPQTSTERWNTLLEESKLKGEARLTAKQQPAKPSAETSAPEESPMKQNLEANLEKFIDTLQWTIDHVECAFGLPTQYNAPHQENITVDEDKFKIKVDIGKTSIEELTTLQLEEIVEGWSIYIGKVLRESNEKEPTDCTPMAEYNLWVERELQYNSIIEQLKAPFVIQVFDALKDNQSPIMKAWPDRFRKLKEALCLARENVEHLAMLQSYLEKIKTGDDFKFILSIIPNITIILRHIWTMSNYYSRDENMLSLIGKISYVFAEKVKILINVDTIFKHSASHIHQCATNCATLLQAWKQSYMDTRAQIEQSGIGSRWEFDKNVLFREIDHMTRISHDMANIAQIFLDFENIFDANFKAMITDPEEVDNTLSKVYHLITHIIAADYDIFVSSNLANWEATLDFFYKSVEGVEREAKVALDRCIPSLRSAELGLELIKNLDRIETRPALAKHLSSKYENIMKQFLAEVGMVEHEFLKHKNNPPLQRNEPCHVGAVFWVRSLLNFIRKSMTAFREFEASKQQAETSLQRSAFGQYMQLVKDFQAYEKDNFQKFTTYGTKTVNGVLKRNILKLEFCDTMLGKVGKGSQAIYVKERKASKAKKDKLSARRPSALMTGKDRSRYTNIATAVRWLVNRPDALDPQLALAQKLVRAARNTPSQISSSGSQTPASEFKINQAQLMVSAVSQKKIPTWREVIGESVLIEYKLKFALNFSYDIFDVINEGQQFEYLGFALSPTIRMAIMRKDQLFRDVECVSKMVNRYNDIVLNLSTPEVHFLRSHLYEVETIIQAGLGRFTWQSFNIGAYAEKCQTLMKSLSSLVSQIGYISNDIKVRIERLESFAMFELDGDKAKEARVTASEDSLRHESVTPTDGAPAVTMATVRADDAGTDLEKRQKRPKKVSIKETDDSVKPCREYFDALAKDRNAKTIKLLQLYDSIGPILIKLESLVLGTFTGECPEMKYYYNHWEKQVFGCFTRFAAKNLEKFMNHLLHNQPLFEVDAILTVPEILMRPSSTDAYSIMISSVKDFLLRLKNFKRWTAETCLPCPVTKCEDKEFYFTFFEDVVQIPRVCDLVINLQQSIQQLVTEVLTYLKSWQKYRNLWMYEKMSVCEKFLNQNVSLAQLDEKFIYYTQIVNELERHKPFHDIKSIRVNLKPLIRGIVDHAVEWRNTLGNILAERTRQQMIELHEHMVSLRNDLDKNVKELSHFKTVMQTIQTIQSTTLTVELKIHEIQEIYNILEEHRIKFPLGDMIMAYHLEKRWKKIYHSALLRSGKLQPTKAKFAEITQKEIQTFSDELAKFITKFRTEGPGTVGLDLDRGVELMDSYGKEIELMDRQRIELENAEKLFDIPLTDYSDFLQCKHEYEEIQVVYKLYVQQKVAREKWSHTLWANLNPQALLEGIDNFMKEFRMLPKNIRQAPVGQALDTKMKQFKSSIPLMLSLKDEALRTRHWEKLMEKTGQHFDMSADRFTLENMFAMELHKYQDIAEEIINNAIKELAIERSVQEINDIWERMCFNMIRYEKGGRVRGHILGATDEIMQVLEENSMNLQSMAASQFIGPFMSKVQQWEKDLTLISEIIDEWISVQRKWLYLEGIFIDGDISSQLPEEAKNFNTIDEEFREIMRNSNDNPLVTAVCLVPGRLNDFMRLGSALDGCQKSLNDYLEQKRRAFPRFYFISTDELLSILGDSEPTCVQEHIIKMFDNIKSLRFAKDRFDTPTVTAMISSEGEVMEFENQVPVKERVENWMNEVLKEMRRTNRFITKKAIFHYGKDRELGRPDWIMLYQGMVCLAANQVWWTAEVEEVFAKVRHGNKRAMKEYLQEQNRQLDELVLKVRANLTPNDRLKFKTIATIDVHARDIIEGFVRDSILDAHEFGWESQLRFYWIREMDNLYVLQCTGKFDYGYEYMGLNGRLVITPLTDRIYLTITQALTMNLGGAPAGPAGTGKTETTKDLAKAMALLCVVTNCGEGMDFRAVGTVLSGLTQCGAWGCFDEFNRIDISVLSVISTQLQTIKTALVCRVKTFMFEGNEINLDPKVGIFITMNPGYAGRTELPESVKALFRPVTCIMPDLELICMISLFSDGFITAKVLAKKMTVLYKMAREQLSKQYHYDWGLRSLNAVLRMAGVNKRKSPEISEAATLMRTLFDMNFPKFVFDDVPLFMGLIKDLFPGVDYPRVGYPDFNEAVKEVLLADGFIIIQKQMDKVQQLYETMMTRHSTMVVGPTGGGKTVVINTLIKAQTNMGLPTKCTVLNPKACSVIELYGFLDPSTRDWVDGLFSNIFREMNKPTDRDERRYVCFDGDVDALWIENMNSVMDDNKLLTLANGERIRLNSYCALLFEVGDLAYASPATVSRAGMVYLDPKNLGYVCYWERWLKGRYLEEQEMLQKTFSALIPAAIDYILEGVDGNNQEDPLELVIHQTNLNMVVQLCQFYDALFPMKTSACPHEEDVVECGFVQCVYLSLGAALLEESRIRFDGFVKRNLEMIAAEDTRESPATTGQLPTVKPTLFDYFFDIERKQWLAWEWVIPGYVHDATLHFSDILTAVISHFLRHLNRDSFVVLNINFSSRTSSMDVQKTIEAAVEKRTKDIFGPPVGKKLVTFIDDMNMPQVDNYGTQQPIALLKLLLEKEGMFDRTKDLSWKKFKDMSFLAAMGRAGGGRNEVDSRFISMFSVINIIFPNDSTLRHIYASILKGHLEPFAPDLGDNADKLIEMTLALFKTLVTKLPPTPSKFHYIFNMKDLSRIFAGLLQIHPSFFKETRHLVRVWRNEFARVICDRLINEQDQQFMEQQLSEQIMEQFPIPRSFRHTVQMEPAQQQQQQLQEGRLESRIKSAVVELSVAQYALRDPLLFGDYRNAVNPAEERYYEDLLDYEAIYFLFQEILMEYCEQRGKMNLVLFEDCLEHLTRVHRTLRMHRGHVMLVGIGGSGKQSITRLAAFAAGCEIFEIVLSRGYNETSFREDLKTLFLQVGVRNVKTCFIFKAAQIAEEGFLEFINNILTTGMVPAMFTDDEKDQIIGQCRGAAQEHGYAPSKDGVWSFFLERAVRNLHVVLCMSPEGDALRNRCRNFPGLVGSTTIDWVFPWPQQALFAVAKVFLTDHPKIPESYREPIIAHIVHVHQSLKGYNMQYLMKLRRKNFVTPKHYLDFINTYLKLIEEKDNFIMQQCSRLSDGIEKINEASLQIDQLSIIVEEQRKNVIEAADRCESMLAGIETSTEKANVKKLEASEKSVEVEQQKKIITVEKAEAEEALAAALPALEVARLALSDLDKSDITEIRSFATPPEPVQVVCECVAIIKGFKEISWKTAKGMMSEGNFLRSLQELDCDAITQKQVATVRANMKRSQKLDEMQSISKAGYGLLKFVRAVLGYCDVFKEIKPKKDRVAFLESELNGQIRLLVRLTNEIGKLENELAELNSKYANAIKEKQMLQEMMEQAERRLLAADKLISGLSSERDRWVIDLGKLQIERTKVIGNALLSASFLAYMGPFSWEFRKAILFDDWLAHVVQQAVPFTEPYRVNGSLSSDLEQSTWASEGLPPDELSIQNGILTTRASRFPLCIDPQQQALSWIRKREAPNNLKTLSFNDKDFLKQLEMAIKYGTPVLFQDVDDYIDPVIDNVLERNVRVQAGRQIVVIGDKEVDVDANFRLYLTTKLANPNFDPAVYAKAQVINYTVTVSGLEDQLLSVVVRAERADLEEQRETLIAETSANKALLQNLEDSLLRELATSTGNMLDNVELVTTLESTKEKAAEVSQKIVLAEQTSKEIDQLRNGYRLAAQRGAILYFVLSDMAAVNAMYQYSLNSYLEVFSFSLRKAVPDNTLSKRLDNIINTLTRNVYEYGCIGIFEKHKLLYSFQITIKLEQNRGTLSQAEVDFFIKGKVSLEKTDRACPVTWISEKGWQDIVMLGEMFPDKFGDLPSHIERNIYEWSSWYDLDDAVGYEYPGNFEERMSPYDHLLLMRCLRVDRVYRMLNNYVAQTMGEEFITPPILSFDSIYEQSTASTPVVFILSPGSDPTSDLMKLADRCGFGGTKFKHISLGQGQEGAALRLLYAALDQGQWLMLQNGHLLISFIKTLEKIIDSIEKPHPDFRLWITTDATPTFPIGILQKSLKVVTEPPNGLKMNLRATFFKLRQQTLDSCSHAAFKPLAYVLAFFHAVLQERRKYGKLGWNICYDFNESDFNVCLQILDTYLTKAVDSRDSRMPWNSLKYLIGEVMYGGRVIDDFDRRVVKTYMDEYMGDFLFDTFQPFNFYADDSFTYAPIAAPNRDEFIASIDKLPLNNTPEVFGLHSNAEIGYYTTAVRETWAHLIDLQPQTGADTGGISRDEFIDRAAVDILKKLPKPFDIWRVKRAYQVNITPICVVLLQELERYNRLIQRMEHTLHQLRKALAGEIGMDAVLDNVAHALFNGQLPDDWRKLAPATCKQLGDWIEHLWGSQQYKYWSVSGEPLVMWLSGLHIPESYLTALVQIACRKNNWPLDRSTLFTSVTRFQREDEIEERPEAGCYVTGLYLQGARWDPENRCLTRSTPKVLVEPLPVLSIVPIETHRLKLQNTFRTPVYTTSERRNAMGVGLVFEADLRTEEHTSLWVLQGVCLTMNLD</sequence>
<dbReference type="Gene3D" id="1.20.140.100">
    <property type="entry name" value="Dynein heavy chain, N-terminal domain 2"/>
    <property type="match status" value="1"/>
</dbReference>
<dbReference type="Pfam" id="PF18199">
    <property type="entry name" value="Dynein_C"/>
    <property type="match status" value="1"/>
</dbReference>
<feature type="compositionally biased region" description="Low complexity" evidence="15">
    <location>
        <begin position="208"/>
        <end position="222"/>
    </location>
</feature>
<dbReference type="InterPro" id="IPR024743">
    <property type="entry name" value="Dynein_HC_stalk"/>
</dbReference>
<dbReference type="SUPFAM" id="SSF52540">
    <property type="entry name" value="P-loop containing nucleoside triphosphate hydrolases"/>
    <property type="match status" value="3"/>
</dbReference>
<dbReference type="InterPro" id="IPR026983">
    <property type="entry name" value="DHC"/>
</dbReference>
<dbReference type="InterPro" id="IPR027417">
    <property type="entry name" value="P-loop_NTPase"/>
</dbReference>
<dbReference type="HOGENOM" id="CLU_000038_9_1_1"/>
<evidence type="ECO:0000259" key="19">
    <source>
        <dbReference type="Pfam" id="PF12774"/>
    </source>
</evidence>
<feature type="domain" description="Dynein heavy chain 3 AAA+ lid" evidence="24">
    <location>
        <begin position="2990"/>
        <end position="3073"/>
    </location>
</feature>
<dbReference type="InterPro" id="IPR041228">
    <property type="entry name" value="Dynein_C"/>
</dbReference>
<comment type="subcellular location">
    <subcellularLocation>
        <location evidence="1">Cytoplasm</location>
        <location evidence="1">Cytoskeleton</location>
        <location evidence="1">Cilium axoneme</location>
    </subcellularLocation>
</comment>
<evidence type="ECO:0000259" key="24">
    <source>
        <dbReference type="Pfam" id="PF17857"/>
    </source>
</evidence>
<dbReference type="FunFam" id="1.20.920.20:FF:000008">
    <property type="entry name" value="Dynein heavy chain 10, axonemal"/>
    <property type="match status" value="1"/>
</dbReference>
<dbReference type="GO" id="GO:0008569">
    <property type="term" value="F:minus-end-directed microtubule motor activity"/>
    <property type="evidence" value="ECO:0007669"/>
    <property type="project" value="InterPro"/>
</dbReference>
<dbReference type="FunFam" id="3.40.50.300:FF:000153">
    <property type="entry name" value="Dynein axonemal heavy chain 1"/>
    <property type="match status" value="1"/>
</dbReference>
<keyword evidence="10" id="KW-0969">Cilium</keyword>
<feature type="domain" description="Dynein heavy chain tail" evidence="17">
    <location>
        <begin position="403"/>
        <end position="861"/>
    </location>
</feature>
<dbReference type="Pfam" id="PF08393">
    <property type="entry name" value="DHC_N2"/>
    <property type="match status" value="1"/>
</dbReference>
<dbReference type="Pfam" id="PF12775">
    <property type="entry name" value="AAA_7"/>
    <property type="match status" value="1"/>
</dbReference>
<dbReference type="VEuPathDB" id="VectorBase:AGAMI1_008293"/>
<evidence type="ECO:0000256" key="13">
    <source>
        <dbReference type="ARBA" id="ARBA00023273"/>
    </source>
</evidence>
<feature type="compositionally biased region" description="Basic and acidic residues" evidence="15">
    <location>
        <begin position="185"/>
        <end position="201"/>
    </location>
</feature>
<evidence type="ECO:0000259" key="20">
    <source>
        <dbReference type="Pfam" id="PF12777"/>
    </source>
</evidence>
<evidence type="ECO:0000313" key="27">
    <source>
        <dbReference type="EMBL" id="EAA01367.6"/>
    </source>
</evidence>
<feature type="domain" description="Dynein heavy chain AAA lid" evidence="25">
    <location>
        <begin position="4415"/>
        <end position="4562"/>
    </location>
</feature>
<dbReference type="eggNOG" id="KOG3595">
    <property type="taxonomic scope" value="Eukaryota"/>
</dbReference>
<dbReference type="Pfam" id="PF08385">
    <property type="entry name" value="DHC_N1"/>
    <property type="match status" value="2"/>
</dbReference>
<keyword evidence="3" id="KW-0963">Cytoplasm</keyword>
<dbReference type="Gene3D" id="3.40.50.300">
    <property type="entry name" value="P-loop containing nucleotide triphosphate hydrolases"/>
    <property type="match status" value="5"/>
</dbReference>
<dbReference type="InterPro" id="IPR035706">
    <property type="entry name" value="AAA_9"/>
</dbReference>
<dbReference type="Pfam" id="PF12780">
    <property type="entry name" value="AAA_8"/>
    <property type="match status" value="1"/>
</dbReference>
<evidence type="ECO:0000259" key="16">
    <source>
        <dbReference type="Pfam" id="PF03028"/>
    </source>
</evidence>
<keyword evidence="11" id="KW-0505">Motor protein</keyword>
<reference evidence="27" key="5">
    <citation type="submission" date="2011-05" db="EMBL/GenBank/DDBJ databases">
        <authorList>
            <consortium name="VectorBase"/>
        </authorList>
    </citation>
    <scope>NUCLEOTIDE SEQUENCE</scope>
    <source>
        <strain evidence="27">PEST</strain>
    </source>
</reference>
<dbReference type="FunFam" id="3.40.50.300:FF:000063">
    <property type="entry name" value="dynein heavy chain 6, axonemal"/>
    <property type="match status" value="1"/>
</dbReference>
<dbReference type="InterPro" id="IPR043160">
    <property type="entry name" value="Dynein_C_barrel"/>
</dbReference>
<comment type="caution">
    <text evidence="27">The sequence shown here is derived from an EMBL/GenBank/DDBJ whole genome shotgun (WGS) entry which is preliminary data.</text>
</comment>
<dbReference type="InParanoid" id="Q7PUK6"/>
<dbReference type="InterPro" id="IPR013602">
    <property type="entry name" value="Dynein_heavy_linker"/>
</dbReference>
<dbReference type="Gene3D" id="3.20.180.20">
    <property type="entry name" value="Dynein heavy chain, N-terminal domain 2"/>
    <property type="match status" value="1"/>
</dbReference>
<dbReference type="Gene3D" id="1.10.287.2620">
    <property type="match status" value="1"/>
</dbReference>
<keyword evidence="12" id="KW-0206">Cytoskeleton</keyword>
<feature type="domain" description="Dynein heavy chain C-terminal" evidence="26">
    <location>
        <begin position="4570"/>
        <end position="4865"/>
    </location>
</feature>
<feature type="region of interest" description="Disordered" evidence="15">
    <location>
        <begin position="239"/>
        <end position="339"/>
    </location>
</feature>
<dbReference type="GO" id="GO:0007018">
    <property type="term" value="P:microtubule-based movement"/>
    <property type="evidence" value="ECO:0007669"/>
    <property type="project" value="InterPro"/>
</dbReference>
<dbReference type="GO" id="GO:0005874">
    <property type="term" value="C:microtubule"/>
    <property type="evidence" value="ECO:0007669"/>
    <property type="project" value="UniProtKB-KW"/>
</dbReference>
<dbReference type="FunFam" id="1.10.8.720:FF:000005">
    <property type="entry name" value="Dynein axonemal heavy chain 10"/>
    <property type="match status" value="1"/>
</dbReference>
<dbReference type="STRING" id="7165.Q7PUK6"/>
<dbReference type="InterPro" id="IPR004273">
    <property type="entry name" value="Dynein_heavy_D6_P-loop"/>
</dbReference>
<feature type="domain" description="Dynein heavy chain ATP-binding dynein motor region" evidence="22">
    <location>
        <begin position="3805"/>
        <end position="4025"/>
    </location>
</feature>
<reference evidence="27" key="4">
    <citation type="journal article" date="2007" name="Genome Biol.">
        <title>Update of the Anopheles gambiae PEST genome assembly.</title>
        <authorList>
            <person name="Sharakhova M.V."/>
            <person name="Hammond M.P."/>
            <person name="Lobo N.F."/>
            <person name="Krzywinski J."/>
            <person name="Unger M.F."/>
            <person name="Hillenmeyer M.E."/>
            <person name="Bruggner R.V."/>
            <person name="Birney E."/>
            <person name="Collins F.H."/>
        </authorList>
    </citation>
    <scope>NUCLEOTIDE SEQUENCE</scope>
    <source>
        <strain evidence="27">PEST</strain>
    </source>
</reference>
<evidence type="ECO:0000256" key="7">
    <source>
        <dbReference type="ARBA" id="ARBA00022840"/>
    </source>
</evidence>
<dbReference type="FunFam" id="3.40.50.300:FF:000049">
    <property type="entry name" value="Dynein, axonemal, heavy chain 5"/>
    <property type="match status" value="1"/>
</dbReference>
<feature type="coiled-coil region" evidence="14">
    <location>
        <begin position="3659"/>
        <end position="3728"/>
    </location>
</feature>
<evidence type="ECO:0000256" key="10">
    <source>
        <dbReference type="ARBA" id="ARBA00023069"/>
    </source>
</evidence>
<dbReference type="InterPro" id="IPR042222">
    <property type="entry name" value="Dynein_2_N"/>
</dbReference>
<keyword evidence="9 14" id="KW-0175">Coiled coil</keyword>
<dbReference type="Gene3D" id="1.20.58.1120">
    <property type="match status" value="1"/>
</dbReference>
<evidence type="ECO:0000256" key="6">
    <source>
        <dbReference type="ARBA" id="ARBA00022741"/>
    </source>
</evidence>
<dbReference type="FunFam" id="1.20.140.100:FF:000013">
    <property type="entry name" value="Dynein heavy chain 10, axonemal"/>
    <property type="match status" value="1"/>
</dbReference>
<comment type="similarity">
    <text evidence="2">Belongs to the dynein heavy chain family.</text>
</comment>
<dbReference type="InterPro" id="IPR043157">
    <property type="entry name" value="Dynein_AAA1S"/>
</dbReference>
<name>Q7PUK6_ANOGA</name>
<dbReference type="FunFam" id="1.10.287.2620:FF:000002">
    <property type="entry name" value="Dynein heavy chain 2, axonemal"/>
    <property type="match status" value="1"/>
</dbReference>
<dbReference type="FunCoup" id="Q7PUK6">
    <property type="interactions" value="34"/>
</dbReference>
<feature type="domain" description="Dynein heavy chain AAA module D4" evidence="21">
    <location>
        <begin position="3172"/>
        <end position="3431"/>
    </location>
</feature>
<feature type="coiled-coil region" evidence="14">
    <location>
        <begin position="4630"/>
        <end position="4657"/>
    </location>
</feature>
<dbReference type="Gene3D" id="1.20.920.30">
    <property type="match status" value="1"/>
</dbReference>
<evidence type="ECO:0000256" key="12">
    <source>
        <dbReference type="ARBA" id="ARBA00023212"/>
    </source>
</evidence>
<dbReference type="GO" id="GO:0005524">
    <property type="term" value="F:ATP binding"/>
    <property type="evidence" value="ECO:0007669"/>
    <property type="project" value="UniProtKB-KW"/>
</dbReference>
<keyword evidence="5" id="KW-0677">Repeat</keyword>
<dbReference type="PANTHER" id="PTHR22878">
    <property type="entry name" value="DYNEIN HEAVY CHAIN 6, AXONEMAL-LIKE-RELATED"/>
    <property type="match status" value="1"/>
</dbReference>
<dbReference type="FunFam" id="1.10.8.1220:FF:000001">
    <property type="entry name" value="Dynein axonemal heavy chain 5"/>
    <property type="match status" value="1"/>
</dbReference>
<dbReference type="Gene3D" id="3.10.490.20">
    <property type="match status" value="1"/>
</dbReference>
<evidence type="ECO:0000259" key="17">
    <source>
        <dbReference type="Pfam" id="PF08385"/>
    </source>
</evidence>
<dbReference type="FunFam" id="1.20.58.1120:FF:000008">
    <property type="entry name" value="Dynein heavy chain 10, axonemal"/>
    <property type="match status" value="1"/>
</dbReference>
<evidence type="ECO:0000259" key="23">
    <source>
        <dbReference type="Pfam" id="PF17852"/>
    </source>
</evidence>
<dbReference type="OMA" id="VGEAMYG"/>
<dbReference type="GO" id="GO:0045505">
    <property type="term" value="F:dynein intermediate chain binding"/>
    <property type="evidence" value="ECO:0007669"/>
    <property type="project" value="InterPro"/>
</dbReference>
<feature type="domain" description="Dynein heavy chain AAA 5 extension" evidence="23">
    <location>
        <begin position="2667"/>
        <end position="2805"/>
    </location>
</feature>
<feature type="domain" description="Dynein heavy chain coiled coil stalk" evidence="20">
    <location>
        <begin position="3445"/>
        <end position="3777"/>
    </location>
</feature>
<dbReference type="Gene3D" id="1.20.1270.280">
    <property type="match status" value="1"/>
</dbReference>
<dbReference type="PaxDb" id="7165-AGAP001660-PA"/>
<keyword evidence="4" id="KW-0493">Microtubule</keyword>
<dbReference type="FunFam" id="3.20.180.20:FF:000002">
    <property type="entry name" value="Cytoplasmic dynein heavy chain 1"/>
    <property type="match status" value="1"/>
</dbReference>
<evidence type="ECO:0000256" key="1">
    <source>
        <dbReference type="ARBA" id="ARBA00004430"/>
    </source>
</evidence>
<dbReference type="FunFam" id="1.20.1270.280:FF:000005">
    <property type="entry name" value="Dynein axonemal heavy chain 10"/>
    <property type="match status" value="1"/>
</dbReference>
<dbReference type="InterPro" id="IPR024317">
    <property type="entry name" value="Dynein_heavy_chain_D4_dom"/>
</dbReference>
<feature type="domain" description="Dynein heavy chain region D6 P-loop" evidence="16">
    <location>
        <begin position="4272"/>
        <end position="4384"/>
    </location>
</feature>
<dbReference type="InterPro" id="IPR041658">
    <property type="entry name" value="AAA_lid_11"/>
</dbReference>
<dbReference type="InterPro" id="IPR013594">
    <property type="entry name" value="Dynein_heavy_tail"/>
</dbReference>
<keyword evidence="6" id="KW-0547">Nucleotide-binding</keyword>
<feature type="domain" description="Dynein heavy chain hydrolytic ATP-binding dynein motor region" evidence="19">
    <location>
        <begin position="2185"/>
        <end position="2511"/>
    </location>
</feature>